<keyword evidence="5" id="KW-1185">Reference proteome</keyword>
<proteinExistence type="predicted"/>
<dbReference type="AlphaFoldDB" id="A0A5C4R1K8"/>
<dbReference type="Gene3D" id="3.40.50.2300">
    <property type="match status" value="1"/>
</dbReference>
<accession>A0A5C4R1K8</accession>
<dbReference type="PANTHER" id="PTHR44591">
    <property type="entry name" value="STRESS RESPONSE REGULATOR PROTEIN 1"/>
    <property type="match status" value="1"/>
</dbReference>
<organism evidence="4 5">
    <name type="scientific">Paracoccus haeundaensis</name>
    <dbReference type="NCBI Taxonomy" id="225362"/>
    <lineage>
        <taxon>Bacteria</taxon>
        <taxon>Pseudomonadati</taxon>
        <taxon>Pseudomonadota</taxon>
        <taxon>Alphaproteobacteria</taxon>
        <taxon>Rhodobacterales</taxon>
        <taxon>Paracoccaceae</taxon>
        <taxon>Paracoccus</taxon>
    </lineage>
</organism>
<evidence type="ECO:0000259" key="3">
    <source>
        <dbReference type="PROSITE" id="PS50110"/>
    </source>
</evidence>
<dbReference type="SUPFAM" id="SSF52172">
    <property type="entry name" value="CheY-like"/>
    <property type="match status" value="1"/>
</dbReference>
<dbReference type="EMBL" id="VDDC01000075">
    <property type="protein sequence ID" value="TNH37547.1"/>
    <property type="molecule type" value="Genomic_DNA"/>
</dbReference>
<feature type="modified residue" description="4-aspartylphosphate" evidence="2">
    <location>
        <position position="61"/>
    </location>
</feature>
<feature type="domain" description="Response regulatory" evidence="3">
    <location>
        <begin position="11"/>
        <end position="124"/>
    </location>
</feature>
<evidence type="ECO:0000256" key="1">
    <source>
        <dbReference type="ARBA" id="ARBA00022553"/>
    </source>
</evidence>
<evidence type="ECO:0000313" key="4">
    <source>
        <dbReference type="EMBL" id="TNH37547.1"/>
    </source>
</evidence>
<dbReference type="PANTHER" id="PTHR44591:SF3">
    <property type="entry name" value="RESPONSE REGULATORY DOMAIN-CONTAINING PROTEIN"/>
    <property type="match status" value="1"/>
</dbReference>
<dbReference type="InterPro" id="IPR001789">
    <property type="entry name" value="Sig_transdc_resp-reg_receiver"/>
</dbReference>
<dbReference type="Proteomes" id="UP000304880">
    <property type="component" value="Unassembled WGS sequence"/>
</dbReference>
<evidence type="ECO:0000313" key="5">
    <source>
        <dbReference type="Proteomes" id="UP000304880"/>
    </source>
</evidence>
<protein>
    <submittedName>
        <fullName evidence="4">Response regulator</fullName>
    </submittedName>
</protein>
<dbReference type="RefSeq" id="WP_084697514.1">
    <property type="nucleotide sequence ID" value="NZ_VDDC01000075.1"/>
</dbReference>
<gene>
    <name evidence="4" type="ORF">FHD67_19750</name>
</gene>
<dbReference type="GO" id="GO:0000160">
    <property type="term" value="P:phosphorelay signal transduction system"/>
    <property type="evidence" value="ECO:0007669"/>
    <property type="project" value="InterPro"/>
</dbReference>
<dbReference type="PROSITE" id="PS50110">
    <property type="entry name" value="RESPONSE_REGULATORY"/>
    <property type="match status" value="1"/>
</dbReference>
<keyword evidence="1 2" id="KW-0597">Phosphoprotein</keyword>
<sequence length="127" mass="14378">MAQYAPLKRQLVLVVEDEPILRMAAVDMVEDAGFKAVEATDATDAVRILETRPDIRIVFTDVDMPRGVDGLKLAALIRERWPPIHVIVTSGKAEIGRMKLPADCVFFDKPYDERRVVAEMHRMSRIC</sequence>
<dbReference type="Pfam" id="PF00072">
    <property type="entry name" value="Response_reg"/>
    <property type="match status" value="1"/>
</dbReference>
<name>A0A5C4R1K8_9RHOB</name>
<dbReference type="SMART" id="SM00448">
    <property type="entry name" value="REC"/>
    <property type="match status" value="1"/>
</dbReference>
<dbReference type="InterPro" id="IPR011006">
    <property type="entry name" value="CheY-like_superfamily"/>
</dbReference>
<reference evidence="4 5" key="1">
    <citation type="submission" date="2019-06" db="EMBL/GenBank/DDBJ databases">
        <authorList>
            <person name="Li J."/>
        </authorList>
    </citation>
    <scope>NUCLEOTIDE SEQUENCE [LARGE SCALE GENOMIC DNA]</scope>
    <source>
        <strain evidence="4 5">CGMCC 1.8012</strain>
    </source>
</reference>
<dbReference type="InterPro" id="IPR050595">
    <property type="entry name" value="Bact_response_regulator"/>
</dbReference>
<comment type="caution">
    <text evidence="4">The sequence shown here is derived from an EMBL/GenBank/DDBJ whole genome shotgun (WGS) entry which is preliminary data.</text>
</comment>
<evidence type="ECO:0000256" key="2">
    <source>
        <dbReference type="PROSITE-ProRule" id="PRU00169"/>
    </source>
</evidence>